<proteinExistence type="inferred from homology"/>
<dbReference type="Proteomes" id="UP001500730">
    <property type="component" value="Unassembled WGS sequence"/>
</dbReference>
<keyword evidence="4" id="KW-1185">Reference proteome</keyword>
<dbReference type="Pfam" id="PF08327">
    <property type="entry name" value="AHSA1"/>
    <property type="match status" value="1"/>
</dbReference>
<protein>
    <recommendedName>
        <fullName evidence="2">Activator of Hsp90 ATPase homologue 1/2-like C-terminal domain-containing protein</fullName>
    </recommendedName>
</protein>
<gene>
    <name evidence="3" type="ORF">GCM10009858_26290</name>
</gene>
<comment type="similarity">
    <text evidence="1">Belongs to the AHA1 family.</text>
</comment>
<evidence type="ECO:0000259" key="2">
    <source>
        <dbReference type="Pfam" id="PF08327"/>
    </source>
</evidence>
<name>A0ABN3LN22_9MICO</name>
<evidence type="ECO:0000313" key="4">
    <source>
        <dbReference type="Proteomes" id="UP001500730"/>
    </source>
</evidence>
<dbReference type="Gene3D" id="3.30.530.20">
    <property type="match status" value="1"/>
</dbReference>
<dbReference type="RefSeq" id="WP_344255373.1">
    <property type="nucleotide sequence ID" value="NZ_BAAARE010000010.1"/>
</dbReference>
<feature type="domain" description="Activator of Hsp90 ATPase homologue 1/2-like C-terminal" evidence="2">
    <location>
        <begin position="14"/>
        <end position="138"/>
    </location>
</feature>
<reference evidence="3 4" key="1">
    <citation type="journal article" date="2019" name="Int. J. Syst. Evol. Microbiol.">
        <title>The Global Catalogue of Microorganisms (GCM) 10K type strain sequencing project: providing services to taxonomists for standard genome sequencing and annotation.</title>
        <authorList>
            <consortium name="The Broad Institute Genomics Platform"/>
            <consortium name="The Broad Institute Genome Sequencing Center for Infectious Disease"/>
            <person name="Wu L."/>
            <person name="Ma J."/>
        </authorList>
    </citation>
    <scope>NUCLEOTIDE SEQUENCE [LARGE SCALE GENOMIC DNA]</scope>
    <source>
        <strain evidence="3 4">JCM 16259</strain>
    </source>
</reference>
<comment type="caution">
    <text evidence="3">The sequence shown here is derived from an EMBL/GenBank/DDBJ whole genome shotgun (WGS) entry which is preliminary data.</text>
</comment>
<dbReference type="EMBL" id="BAAARE010000010">
    <property type="protein sequence ID" value="GAA2487053.1"/>
    <property type="molecule type" value="Genomic_DNA"/>
</dbReference>
<evidence type="ECO:0000256" key="1">
    <source>
        <dbReference type="ARBA" id="ARBA00006817"/>
    </source>
</evidence>
<accession>A0ABN3LN22</accession>
<evidence type="ECO:0000313" key="3">
    <source>
        <dbReference type="EMBL" id="GAA2487053.1"/>
    </source>
</evidence>
<dbReference type="InterPro" id="IPR023393">
    <property type="entry name" value="START-like_dom_sf"/>
</dbReference>
<organism evidence="3 4">
    <name type="scientific">Terrabacter carboxydivorans</name>
    <dbReference type="NCBI Taxonomy" id="619730"/>
    <lineage>
        <taxon>Bacteria</taxon>
        <taxon>Bacillati</taxon>
        <taxon>Actinomycetota</taxon>
        <taxon>Actinomycetes</taxon>
        <taxon>Micrococcales</taxon>
        <taxon>Intrasporangiaceae</taxon>
        <taxon>Terrabacter</taxon>
    </lineage>
</organism>
<dbReference type="SUPFAM" id="SSF55961">
    <property type="entry name" value="Bet v1-like"/>
    <property type="match status" value="1"/>
</dbReference>
<sequence>MGTDLTHGFTVEQTPQQVFDAINDVRHWWSDNVVGDTASRGAEWVYVTPDIHFSKQRTTVLVPGQRVEWLVVDSYLSFTDDKEEWTGTTIRFEITQPDGPQGHTRLDFTHVGLTSEVECHDVCETAWGQYVVGSLRDLIRAGVGRPGEFSNQESLDAALAGTATVPSAS</sequence>
<dbReference type="InterPro" id="IPR013538">
    <property type="entry name" value="ASHA1/2-like_C"/>
</dbReference>